<keyword evidence="3" id="KW-1185">Reference proteome</keyword>
<feature type="non-terminal residue" evidence="2">
    <location>
        <position position="284"/>
    </location>
</feature>
<name>A0ABP0PU69_9DINO</name>
<gene>
    <name evidence="2" type="ORF">SCF082_LOCUS37966</name>
</gene>
<dbReference type="EMBL" id="CAXAMM010038626">
    <property type="protein sequence ID" value="CAK9079575.1"/>
    <property type="molecule type" value="Genomic_DNA"/>
</dbReference>
<accession>A0ABP0PU69</accession>
<reference evidence="2 3" key="1">
    <citation type="submission" date="2024-02" db="EMBL/GenBank/DDBJ databases">
        <authorList>
            <person name="Chen Y."/>
            <person name="Shah S."/>
            <person name="Dougan E. K."/>
            <person name="Thang M."/>
            <person name="Chan C."/>
        </authorList>
    </citation>
    <scope>NUCLEOTIDE SEQUENCE [LARGE SCALE GENOMIC DNA]</scope>
</reference>
<organism evidence="2 3">
    <name type="scientific">Durusdinium trenchii</name>
    <dbReference type="NCBI Taxonomy" id="1381693"/>
    <lineage>
        <taxon>Eukaryota</taxon>
        <taxon>Sar</taxon>
        <taxon>Alveolata</taxon>
        <taxon>Dinophyceae</taxon>
        <taxon>Suessiales</taxon>
        <taxon>Symbiodiniaceae</taxon>
        <taxon>Durusdinium</taxon>
    </lineage>
</organism>
<comment type="caution">
    <text evidence="2">The sequence shown here is derived from an EMBL/GenBank/DDBJ whole genome shotgun (WGS) entry which is preliminary data.</text>
</comment>
<proteinExistence type="predicted"/>
<protein>
    <submittedName>
        <fullName evidence="2">Uncharacterized protein</fullName>
    </submittedName>
</protein>
<evidence type="ECO:0000256" key="1">
    <source>
        <dbReference type="SAM" id="MobiDB-lite"/>
    </source>
</evidence>
<feature type="compositionally biased region" description="Low complexity" evidence="1">
    <location>
        <begin position="262"/>
        <end position="275"/>
    </location>
</feature>
<sequence length="284" mass="32102">MAPIPVMAPCTGRQAASETFLARVWHQGWIPSLWELPDLRSLTGDAKDCPKQWPTWKFLLPFAELSRVGWNATSSHSLQGLLPRIFWAYDQFLGLHEGWELWAMPLGLLLRSVWLSVAPQQWLIQSQCACRDTPETNSILFDAFDELRAGRRESLGIFQCDALRHEPDYSDWSNFMDLILEPHPMRCVPLDILLRCACALRASRNQEMAKARQLLDAAVRLLALALDCFDHSPWTSSSGPGALPPVTAMEVFRNWARRPSEEASTWAWETAAPEASPRPPALGR</sequence>
<feature type="region of interest" description="Disordered" evidence="1">
    <location>
        <begin position="262"/>
        <end position="284"/>
    </location>
</feature>
<evidence type="ECO:0000313" key="2">
    <source>
        <dbReference type="EMBL" id="CAK9079575.1"/>
    </source>
</evidence>
<dbReference type="Proteomes" id="UP001642464">
    <property type="component" value="Unassembled WGS sequence"/>
</dbReference>
<evidence type="ECO:0000313" key="3">
    <source>
        <dbReference type="Proteomes" id="UP001642464"/>
    </source>
</evidence>